<dbReference type="AlphaFoldDB" id="V5SKC7"/>
<evidence type="ECO:0000259" key="1">
    <source>
        <dbReference type="PROSITE" id="PS50943"/>
    </source>
</evidence>
<organism evidence="2 3">
    <name type="scientific">Hyphomicrobium nitrativorans NL23</name>
    <dbReference type="NCBI Taxonomy" id="1029756"/>
    <lineage>
        <taxon>Bacteria</taxon>
        <taxon>Pseudomonadati</taxon>
        <taxon>Pseudomonadota</taxon>
        <taxon>Alphaproteobacteria</taxon>
        <taxon>Hyphomicrobiales</taxon>
        <taxon>Hyphomicrobiaceae</taxon>
        <taxon>Hyphomicrobium</taxon>
    </lineage>
</organism>
<protein>
    <recommendedName>
        <fullName evidence="1">HTH cro/C1-type domain-containing protein</fullName>
    </recommendedName>
</protein>
<name>V5SKC7_9HYPH</name>
<dbReference type="PROSITE" id="PS50943">
    <property type="entry name" value="HTH_CROC1"/>
    <property type="match status" value="1"/>
</dbReference>
<dbReference type="KEGG" id="hni:W911_16640"/>
<dbReference type="EMBL" id="CP006912">
    <property type="protein sequence ID" value="AHB50424.1"/>
    <property type="molecule type" value="Genomic_DNA"/>
</dbReference>
<dbReference type="GO" id="GO:0003677">
    <property type="term" value="F:DNA binding"/>
    <property type="evidence" value="ECO:0007669"/>
    <property type="project" value="InterPro"/>
</dbReference>
<keyword evidence="3" id="KW-1185">Reference proteome</keyword>
<sequence>MSEDWRTFVRRYRLRHGLSQVHMAELLGVAQRTVSRWERGDDKPSVAQQKRLRDLGWEPEGSLVRSLYASITHCPAARALTRTSNLELHRLSGPALVKRPSMANWVGHKLAPIACGVLADIMEDRPLQQAIANGEIQSLVTTTRSVLKTEEHDQIGLYRTTITYFFHEGTLYSDAIGVPVDADAECGYRAVSMDEAVGPI</sequence>
<dbReference type="HOGENOM" id="CLU_1364666_0_0_5"/>
<dbReference type="Gene3D" id="1.10.260.40">
    <property type="entry name" value="lambda repressor-like DNA-binding domains"/>
    <property type="match status" value="1"/>
</dbReference>
<evidence type="ECO:0000313" key="3">
    <source>
        <dbReference type="Proteomes" id="UP000018542"/>
    </source>
</evidence>
<dbReference type="CDD" id="cd00093">
    <property type="entry name" value="HTH_XRE"/>
    <property type="match status" value="1"/>
</dbReference>
<dbReference type="Proteomes" id="UP000018542">
    <property type="component" value="Chromosome"/>
</dbReference>
<proteinExistence type="predicted"/>
<evidence type="ECO:0000313" key="2">
    <source>
        <dbReference type="EMBL" id="AHB50424.1"/>
    </source>
</evidence>
<dbReference type="RefSeq" id="WP_023788620.1">
    <property type="nucleotide sequence ID" value="NC_022997.1"/>
</dbReference>
<dbReference type="SMART" id="SM00530">
    <property type="entry name" value="HTH_XRE"/>
    <property type="match status" value="1"/>
</dbReference>
<dbReference type="STRING" id="1029756.W911_16640"/>
<accession>V5SKC7</accession>
<dbReference type="OrthoDB" id="123556at2"/>
<gene>
    <name evidence="2" type="ORF">W911_16640</name>
</gene>
<dbReference type="Pfam" id="PF01381">
    <property type="entry name" value="HTH_3"/>
    <property type="match status" value="1"/>
</dbReference>
<reference evidence="2 3" key="1">
    <citation type="journal article" date="2014" name="Genome Announc.">
        <title>Complete Genome Sequence of Hyphomicrobium nitrativorans Strain NL23, a Denitrifying Bacterium Isolated from Biofilm of a Methanol-Fed Denitrification System Treating Seawater at the Montreal Biodome.</title>
        <authorList>
            <person name="Martineau C."/>
            <person name="Villeneuve C."/>
            <person name="Mauffrey F."/>
            <person name="Villemur R."/>
        </authorList>
    </citation>
    <scope>NUCLEOTIDE SEQUENCE [LARGE SCALE GENOMIC DNA]</scope>
    <source>
        <strain evidence="2">NL23</strain>
    </source>
</reference>
<dbReference type="InterPro" id="IPR001387">
    <property type="entry name" value="Cro/C1-type_HTH"/>
</dbReference>
<feature type="domain" description="HTH cro/C1-type" evidence="1">
    <location>
        <begin position="9"/>
        <end position="52"/>
    </location>
</feature>
<dbReference type="PATRIC" id="fig|1029756.8.peg.3464"/>
<dbReference type="InterPro" id="IPR010982">
    <property type="entry name" value="Lambda_DNA-bd_dom_sf"/>
</dbReference>
<dbReference type="SUPFAM" id="SSF47413">
    <property type="entry name" value="lambda repressor-like DNA-binding domains"/>
    <property type="match status" value="1"/>
</dbReference>